<dbReference type="SUPFAM" id="SSF47072">
    <property type="entry name" value="Cysteine alpha-hairpin motif"/>
    <property type="match status" value="1"/>
</dbReference>
<proteinExistence type="inferred from homology"/>
<evidence type="ECO:0000313" key="7">
    <source>
        <dbReference type="Proteomes" id="UP001152759"/>
    </source>
</evidence>
<dbReference type="EMBL" id="OU963866">
    <property type="protein sequence ID" value="CAH0390658.1"/>
    <property type="molecule type" value="Genomic_DNA"/>
</dbReference>
<evidence type="ECO:0000256" key="3">
    <source>
        <dbReference type="ARBA" id="ARBA00023157"/>
    </source>
</evidence>
<evidence type="ECO:0000256" key="4">
    <source>
        <dbReference type="ARBA" id="ARBA00038205"/>
    </source>
</evidence>
<name>A0A9P0F3N9_BEMTA</name>
<accession>A0A9P0F3N9</accession>
<gene>
    <name evidence="6" type="ORF">BEMITA_LOCUS9361</name>
</gene>
<dbReference type="InterPro" id="IPR009069">
    <property type="entry name" value="Cys_alpha_HP_mot_SF"/>
</dbReference>
<dbReference type="PROSITE" id="PS51808">
    <property type="entry name" value="CHCH"/>
    <property type="match status" value="1"/>
</dbReference>
<dbReference type="InterPro" id="IPR051040">
    <property type="entry name" value="COX23"/>
</dbReference>
<dbReference type="GO" id="GO:0033108">
    <property type="term" value="P:mitochondrial respiratory chain complex assembly"/>
    <property type="evidence" value="ECO:0007669"/>
    <property type="project" value="TreeGrafter"/>
</dbReference>
<reference evidence="6" key="1">
    <citation type="submission" date="2021-12" db="EMBL/GenBank/DDBJ databases">
        <authorList>
            <person name="King R."/>
        </authorList>
    </citation>
    <scope>NUCLEOTIDE SEQUENCE</scope>
</reference>
<keyword evidence="2" id="KW-0496">Mitochondrion</keyword>
<dbReference type="KEGG" id="btab:109040709"/>
<organism evidence="6 7">
    <name type="scientific">Bemisia tabaci</name>
    <name type="common">Sweetpotato whitefly</name>
    <name type="synonym">Aleurodes tabaci</name>
    <dbReference type="NCBI Taxonomy" id="7038"/>
    <lineage>
        <taxon>Eukaryota</taxon>
        <taxon>Metazoa</taxon>
        <taxon>Ecdysozoa</taxon>
        <taxon>Arthropoda</taxon>
        <taxon>Hexapoda</taxon>
        <taxon>Insecta</taxon>
        <taxon>Pterygota</taxon>
        <taxon>Neoptera</taxon>
        <taxon>Paraneoptera</taxon>
        <taxon>Hemiptera</taxon>
        <taxon>Sternorrhyncha</taxon>
        <taxon>Aleyrodoidea</taxon>
        <taxon>Aleyrodidae</taxon>
        <taxon>Aleyrodinae</taxon>
        <taxon>Bemisia</taxon>
    </lineage>
</organism>
<dbReference type="Proteomes" id="UP001152759">
    <property type="component" value="Chromosome 5"/>
</dbReference>
<protein>
    <recommendedName>
        <fullName evidence="5">Coiled-coil-helix-coiled-coil-helix domain-containing protein 7</fullName>
    </recommendedName>
</protein>
<dbReference type="PANTHER" id="PTHR46811">
    <property type="entry name" value="COILED-COIL-HELIX-COILED-COIL-HELIX DOMAIN-CONTAINING PROTEIN 7"/>
    <property type="match status" value="1"/>
</dbReference>
<dbReference type="Gene3D" id="1.10.287.1130">
    <property type="entry name" value="CytochromE C oxidase copper chaperone"/>
    <property type="match status" value="1"/>
</dbReference>
<comment type="similarity">
    <text evidence="4">Belongs to the CHCHD7 family.</text>
</comment>
<dbReference type="PANTHER" id="PTHR46811:SF1">
    <property type="entry name" value="COILED-COIL-HELIX-COILED-COIL-HELIX DOMAIN-CONTAINING PROTEIN 7"/>
    <property type="match status" value="1"/>
</dbReference>
<sequence>MGSGFLDENINPCLKEQALSLKCLQNNNYDKDKCFLPIENYKFCKKFWGKVRNMRRSQGIYPLLPPPEEREKVKADWQAGKFKLDV</sequence>
<evidence type="ECO:0000256" key="1">
    <source>
        <dbReference type="ARBA" id="ARBA00004569"/>
    </source>
</evidence>
<dbReference type="AlphaFoldDB" id="A0A9P0F3N9"/>
<keyword evidence="3" id="KW-1015">Disulfide bond</keyword>
<evidence type="ECO:0000256" key="5">
    <source>
        <dbReference type="ARBA" id="ARBA00039509"/>
    </source>
</evidence>
<comment type="subcellular location">
    <subcellularLocation>
        <location evidence="1">Mitochondrion intermembrane space</location>
    </subcellularLocation>
</comment>
<keyword evidence="7" id="KW-1185">Reference proteome</keyword>
<dbReference type="GO" id="GO:0005758">
    <property type="term" value="C:mitochondrial intermembrane space"/>
    <property type="evidence" value="ECO:0007669"/>
    <property type="project" value="UniProtKB-SubCell"/>
</dbReference>
<evidence type="ECO:0000313" key="6">
    <source>
        <dbReference type="EMBL" id="CAH0390658.1"/>
    </source>
</evidence>
<evidence type="ECO:0000256" key="2">
    <source>
        <dbReference type="ARBA" id="ARBA00023128"/>
    </source>
</evidence>